<feature type="transmembrane region" description="Helical" evidence="7">
    <location>
        <begin position="160"/>
        <end position="178"/>
    </location>
</feature>
<keyword evidence="6 7" id="KW-0472">Membrane</keyword>
<evidence type="ECO:0000256" key="4">
    <source>
        <dbReference type="ARBA" id="ARBA00022692"/>
    </source>
</evidence>
<gene>
    <name evidence="8" type="ORF">QO002_005250</name>
</gene>
<dbReference type="Pfam" id="PF02417">
    <property type="entry name" value="Chromate_transp"/>
    <property type="match status" value="1"/>
</dbReference>
<protein>
    <submittedName>
        <fullName evidence="8">Chromate transporter</fullName>
    </submittedName>
</protein>
<proteinExistence type="inferred from homology"/>
<dbReference type="EMBL" id="JAUSVF010000003">
    <property type="protein sequence ID" value="MDQ0323044.1"/>
    <property type="molecule type" value="Genomic_DNA"/>
</dbReference>
<comment type="caution">
    <text evidence="8">The sequence shown here is derived from an EMBL/GenBank/DDBJ whole genome shotgun (WGS) entry which is preliminary data.</text>
</comment>
<organism evidence="8 9">
    <name type="scientific">Pararhizobium capsulatum DSM 1112</name>
    <dbReference type="NCBI Taxonomy" id="1121113"/>
    <lineage>
        <taxon>Bacteria</taxon>
        <taxon>Pseudomonadati</taxon>
        <taxon>Pseudomonadota</taxon>
        <taxon>Alphaproteobacteria</taxon>
        <taxon>Hyphomicrobiales</taxon>
        <taxon>Rhizobiaceae</taxon>
        <taxon>Rhizobium/Agrobacterium group</taxon>
        <taxon>Pararhizobium</taxon>
    </lineage>
</organism>
<evidence type="ECO:0000256" key="2">
    <source>
        <dbReference type="ARBA" id="ARBA00005262"/>
    </source>
</evidence>
<sequence length="181" mass="19007">MEKDESVFLLMTRIAPLSMMTIGGGLSIIGDLQRLSLEYGWFTAEGFNEIFALSRVAPGPATLVVTLIGWHVAGLAGAVAASLAIFLPSSLLTYGVARLWHSNRSAVWTKALAAGLAPIAAGLIISSTGVLLRDAAGQHLAWFVALVIAVLSWKTRSGPLSLLAAGGVLFLILRTILLESP</sequence>
<keyword evidence="5 7" id="KW-1133">Transmembrane helix</keyword>
<feature type="transmembrane region" description="Helical" evidence="7">
    <location>
        <begin position="63"/>
        <end position="87"/>
    </location>
</feature>
<keyword evidence="9" id="KW-1185">Reference proteome</keyword>
<reference evidence="8 9" key="1">
    <citation type="submission" date="2023-07" db="EMBL/GenBank/DDBJ databases">
        <title>Genomic Encyclopedia of Type Strains, Phase IV (KMG-IV): sequencing the most valuable type-strain genomes for metagenomic binning, comparative biology and taxonomic classification.</title>
        <authorList>
            <person name="Goeker M."/>
        </authorList>
    </citation>
    <scope>NUCLEOTIDE SEQUENCE [LARGE SCALE GENOMIC DNA]</scope>
    <source>
        <strain evidence="8 9">DSM 1112</strain>
    </source>
</reference>
<evidence type="ECO:0000256" key="3">
    <source>
        <dbReference type="ARBA" id="ARBA00022475"/>
    </source>
</evidence>
<dbReference type="InterPro" id="IPR003370">
    <property type="entry name" value="Chromate_transpt"/>
</dbReference>
<dbReference type="Proteomes" id="UP001230207">
    <property type="component" value="Unassembled WGS sequence"/>
</dbReference>
<evidence type="ECO:0000256" key="6">
    <source>
        <dbReference type="ARBA" id="ARBA00023136"/>
    </source>
</evidence>
<comment type="subcellular location">
    <subcellularLocation>
        <location evidence="1">Cell membrane</location>
        <topology evidence="1">Multi-pass membrane protein</topology>
    </subcellularLocation>
</comment>
<feature type="transmembrane region" description="Helical" evidence="7">
    <location>
        <begin position="7"/>
        <end position="29"/>
    </location>
</feature>
<dbReference type="PANTHER" id="PTHR43663:SF1">
    <property type="entry name" value="CHROMATE TRANSPORTER"/>
    <property type="match status" value="1"/>
</dbReference>
<evidence type="ECO:0000256" key="7">
    <source>
        <dbReference type="SAM" id="Phobius"/>
    </source>
</evidence>
<accession>A0ABU0BXR7</accession>
<keyword evidence="3" id="KW-1003">Cell membrane</keyword>
<feature type="transmembrane region" description="Helical" evidence="7">
    <location>
        <begin position="107"/>
        <end position="130"/>
    </location>
</feature>
<evidence type="ECO:0000313" key="8">
    <source>
        <dbReference type="EMBL" id="MDQ0323044.1"/>
    </source>
</evidence>
<keyword evidence="4 7" id="KW-0812">Transmembrane</keyword>
<evidence type="ECO:0000313" key="9">
    <source>
        <dbReference type="Proteomes" id="UP001230207"/>
    </source>
</evidence>
<dbReference type="RefSeq" id="WP_307235330.1">
    <property type="nucleotide sequence ID" value="NZ_JAUSVF010000003.1"/>
</dbReference>
<evidence type="ECO:0000256" key="5">
    <source>
        <dbReference type="ARBA" id="ARBA00022989"/>
    </source>
</evidence>
<name>A0ABU0BXR7_9HYPH</name>
<feature type="transmembrane region" description="Helical" evidence="7">
    <location>
        <begin position="136"/>
        <end position="153"/>
    </location>
</feature>
<dbReference type="InterPro" id="IPR052518">
    <property type="entry name" value="CHR_Transporter"/>
</dbReference>
<comment type="similarity">
    <text evidence="2">Belongs to the chromate ion transporter (CHR) (TC 2.A.51) family.</text>
</comment>
<evidence type="ECO:0000256" key="1">
    <source>
        <dbReference type="ARBA" id="ARBA00004651"/>
    </source>
</evidence>
<dbReference type="PANTHER" id="PTHR43663">
    <property type="entry name" value="CHROMATE TRANSPORT PROTEIN-RELATED"/>
    <property type="match status" value="1"/>
</dbReference>